<dbReference type="Proteomes" id="UP000266841">
    <property type="component" value="Unassembled WGS sequence"/>
</dbReference>
<feature type="non-terminal residue" evidence="2">
    <location>
        <position position="1"/>
    </location>
</feature>
<evidence type="ECO:0000313" key="2">
    <source>
        <dbReference type="EMBL" id="EJK53930.1"/>
    </source>
</evidence>
<keyword evidence="3" id="KW-1185">Reference proteome</keyword>
<evidence type="ECO:0000256" key="1">
    <source>
        <dbReference type="SAM" id="MobiDB-lite"/>
    </source>
</evidence>
<sequence>GFIVPKTTSVGGMCRLNPEEPDDSLWEWADCPEGAGIDFDDLWYAVNGGGGGTWGVVTSIYLQLHPFLRPRLYGIVKTSPAESDACGKADTGLSVLLCYGDGAYGTLVERWESYANDYYDPAVYGVSLDDALACPETIEGTWSDIMKYPEGPYRGQVGDAPHPIIPSDSGGSTVGPVNVLYPKSWVDENFETLMSTVGFIYDGGSLYLAFGSGTASASDQANSLSKAHRQAAFKAYVPADNFYGSEFASLFNTTDADSFPSFQGANHVGNTYMGPMRDDWTRPCPSDLTQEERAAECVSIPGDSVGNGDTGASREDQGGDRPERHVRLRRMRGQQQSSKGCPDE</sequence>
<reference evidence="2 3" key="1">
    <citation type="journal article" date="2012" name="Genome Biol.">
        <title>Genome and low-iron response of an oceanic diatom adapted to chronic iron limitation.</title>
        <authorList>
            <person name="Lommer M."/>
            <person name="Specht M."/>
            <person name="Roy A.S."/>
            <person name="Kraemer L."/>
            <person name="Andreson R."/>
            <person name="Gutowska M.A."/>
            <person name="Wolf J."/>
            <person name="Bergner S.V."/>
            <person name="Schilhabel M.B."/>
            <person name="Klostermeier U.C."/>
            <person name="Beiko R.G."/>
            <person name="Rosenstiel P."/>
            <person name="Hippler M."/>
            <person name="Laroche J."/>
        </authorList>
    </citation>
    <scope>NUCLEOTIDE SEQUENCE [LARGE SCALE GENOMIC DNA]</scope>
    <source>
        <strain evidence="2 3">CCMP1005</strain>
    </source>
</reference>
<evidence type="ECO:0000313" key="3">
    <source>
        <dbReference type="Proteomes" id="UP000266841"/>
    </source>
</evidence>
<proteinExistence type="predicted"/>
<dbReference type="OrthoDB" id="45612at2759"/>
<accession>K0RL63</accession>
<comment type="caution">
    <text evidence="2">The sequence shown here is derived from an EMBL/GenBank/DDBJ whole genome shotgun (WGS) entry which is preliminary data.</text>
</comment>
<gene>
    <name evidence="2" type="ORF">THAOC_26540</name>
</gene>
<name>K0RL63_THAOC</name>
<protein>
    <submittedName>
        <fullName evidence="2">Uncharacterized protein</fullName>
    </submittedName>
</protein>
<dbReference type="InterPro" id="IPR016169">
    <property type="entry name" value="FAD-bd_PCMH_sub2"/>
</dbReference>
<dbReference type="EMBL" id="AGNL01036716">
    <property type="protein sequence ID" value="EJK53930.1"/>
    <property type="molecule type" value="Genomic_DNA"/>
</dbReference>
<feature type="compositionally biased region" description="Basic and acidic residues" evidence="1">
    <location>
        <begin position="312"/>
        <end position="325"/>
    </location>
</feature>
<dbReference type="AlphaFoldDB" id="K0RL63"/>
<feature type="region of interest" description="Disordered" evidence="1">
    <location>
        <begin position="297"/>
        <end position="344"/>
    </location>
</feature>
<feature type="compositionally biased region" description="Polar residues" evidence="1">
    <location>
        <begin position="333"/>
        <end position="344"/>
    </location>
</feature>
<organism evidence="2 3">
    <name type="scientific">Thalassiosira oceanica</name>
    <name type="common">Marine diatom</name>
    <dbReference type="NCBI Taxonomy" id="159749"/>
    <lineage>
        <taxon>Eukaryota</taxon>
        <taxon>Sar</taxon>
        <taxon>Stramenopiles</taxon>
        <taxon>Ochrophyta</taxon>
        <taxon>Bacillariophyta</taxon>
        <taxon>Coscinodiscophyceae</taxon>
        <taxon>Thalassiosirophycidae</taxon>
        <taxon>Thalassiosirales</taxon>
        <taxon>Thalassiosiraceae</taxon>
        <taxon>Thalassiosira</taxon>
    </lineage>
</organism>
<dbReference type="Gene3D" id="3.30.465.10">
    <property type="match status" value="1"/>
</dbReference>